<evidence type="ECO:0000313" key="4">
    <source>
        <dbReference type="Proteomes" id="UP000034448"/>
    </source>
</evidence>
<evidence type="ECO:0000313" key="3">
    <source>
        <dbReference type="EMBL" id="KKQ15685.1"/>
    </source>
</evidence>
<organism evidence="3 4">
    <name type="scientific">Candidatus Daviesbacteria bacterium GW2011_GWA1_36_8</name>
    <dbReference type="NCBI Taxonomy" id="1618417"/>
    <lineage>
        <taxon>Bacteria</taxon>
        <taxon>Candidatus Daviesiibacteriota</taxon>
    </lineage>
</organism>
<evidence type="ECO:0000256" key="2">
    <source>
        <dbReference type="SAM" id="Phobius"/>
    </source>
</evidence>
<name>A0A0G0FPH5_9BACT</name>
<keyword evidence="2" id="KW-0472">Membrane</keyword>
<sequence>MSKTVSLLVIFIISIVILIGLVRQIKDALEAGSRLDTATDEVNSLQAENRALKQKLENTKSFEFIEQIARNNLNLGRPNETVVIIQEDLINNLINAQKKVEEPKLPNWQGWLKLFFR</sequence>
<feature type="transmembrane region" description="Helical" evidence="2">
    <location>
        <begin position="6"/>
        <end position="25"/>
    </location>
</feature>
<reference evidence="3 4" key="1">
    <citation type="journal article" date="2015" name="Nature">
        <title>rRNA introns, odd ribosomes, and small enigmatic genomes across a large radiation of phyla.</title>
        <authorList>
            <person name="Brown C.T."/>
            <person name="Hug L.A."/>
            <person name="Thomas B.C."/>
            <person name="Sharon I."/>
            <person name="Castelle C.J."/>
            <person name="Singh A."/>
            <person name="Wilkins M.J."/>
            <person name="Williams K.H."/>
            <person name="Banfield J.F."/>
        </authorList>
    </citation>
    <scope>NUCLEOTIDE SEQUENCE [LARGE SCALE GENOMIC DNA]</scope>
</reference>
<evidence type="ECO:0000256" key="1">
    <source>
        <dbReference type="SAM" id="Coils"/>
    </source>
</evidence>
<dbReference type="AlphaFoldDB" id="A0A0G0FPH5"/>
<feature type="coiled-coil region" evidence="1">
    <location>
        <begin position="28"/>
        <end position="62"/>
    </location>
</feature>
<comment type="caution">
    <text evidence="3">The sequence shown here is derived from an EMBL/GenBank/DDBJ whole genome shotgun (WGS) entry which is preliminary data.</text>
</comment>
<dbReference type="Pfam" id="PF04977">
    <property type="entry name" value="DivIC"/>
    <property type="match status" value="1"/>
</dbReference>
<dbReference type="EMBL" id="LBSJ01000012">
    <property type="protein sequence ID" value="KKQ15685.1"/>
    <property type="molecule type" value="Genomic_DNA"/>
</dbReference>
<keyword evidence="2" id="KW-1133">Transmembrane helix</keyword>
<protein>
    <submittedName>
        <fullName evidence="3">Septum formation initiator</fullName>
    </submittedName>
</protein>
<gene>
    <name evidence="3" type="ORF">US28_C0012G0022</name>
</gene>
<keyword evidence="2" id="KW-0812">Transmembrane</keyword>
<keyword evidence="1" id="KW-0175">Coiled coil</keyword>
<proteinExistence type="predicted"/>
<dbReference type="InterPro" id="IPR007060">
    <property type="entry name" value="FtsL/DivIC"/>
</dbReference>
<dbReference type="Proteomes" id="UP000034448">
    <property type="component" value="Unassembled WGS sequence"/>
</dbReference>
<accession>A0A0G0FPH5</accession>